<proteinExistence type="predicted"/>
<dbReference type="PROSITE" id="PS51257">
    <property type="entry name" value="PROKAR_LIPOPROTEIN"/>
    <property type="match status" value="1"/>
</dbReference>
<name>A0A368XUE0_9BACI</name>
<evidence type="ECO:0000259" key="1">
    <source>
        <dbReference type="Pfam" id="PF02557"/>
    </source>
</evidence>
<dbReference type="GO" id="GO:0006508">
    <property type="term" value="P:proteolysis"/>
    <property type="evidence" value="ECO:0007669"/>
    <property type="project" value="InterPro"/>
</dbReference>
<evidence type="ECO:0000313" key="3">
    <source>
        <dbReference type="Proteomes" id="UP000252585"/>
    </source>
</evidence>
<organism evidence="2 3">
    <name type="scientific">Saliterribacillus persicus</name>
    <dbReference type="NCBI Taxonomy" id="930114"/>
    <lineage>
        <taxon>Bacteria</taxon>
        <taxon>Bacillati</taxon>
        <taxon>Bacillota</taxon>
        <taxon>Bacilli</taxon>
        <taxon>Bacillales</taxon>
        <taxon>Bacillaceae</taxon>
        <taxon>Saliterribacillus</taxon>
    </lineage>
</organism>
<keyword evidence="2" id="KW-0121">Carboxypeptidase</keyword>
<comment type="caution">
    <text evidence="2">The sequence shown here is derived from an EMBL/GenBank/DDBJ whole genome shotgun (WGS) entry which is preliminary data.</text>
</comment>
<dbReference type="GO" id="GO:0004180">
    <property type="term" value="F:carboxypeptidase activity"/>
    <property type="evidence" value="ECO:0007669"/>
    <property type="project" value="UniProtKB-KW"/>
</dbReference>
<dbReference type="RefSeq" id="WP_114352867.1">
    <property type="nucleotide sequence ID" value="NZ_QPJJ01000007.1"/>
</dbReference>
<dbReference type="AlphaFoldDB" id="A0A368XUE0"/>
<dbReference type="InterPro" id="IPR003709">
    <property type="entry name" value="VanY-like_core_dom"/>
</dbReference>
<dbReference type="SUPFAM" id="SSF55166">
    <property type="entry name" value="Hedgehog/DD-peptidase"/>
    <property type="match status" value="1"/>
</dbReference>
<sequence>MKKFVITSGIFLILSSFLIGCEENIKATEDMKKSMVEKQEKKIPETLKLIKKDENTEQNEEVEQEETVVDSDGLTVVNNPSSLQVVVNKQRKLPDGYTPNDLVIPDVPFPFDPNDPKRQLREEAARALEDLFEASKQVGLDLHAVSGYRSYERQKQIYEHNVATRGQEETDKFSARPGTSEHQTGLAMDVSTAAEAFALEQTFKQTPEGQWVANNAHEYGFIIRYPEGKSAITGYSYEPWHLRYVGKNIASAIHEAELTLEEYFGLVP</sequence>
<dbReference type="Gene3D" id="3.30.1380.10">
    <property type="match status" value="1"/>
</dbReference>
<dbReference type="OrthoDB" id="9792074at2"/>
<dbReference type="PANTHER" id="PTHR34385:SF1">
    <property type="entry name" value="PEPTIDOGLYCAN L-ALANYL-D-GLUTAMATE ENDOPEPTIDASE CWLK"/>
    <property type="match status" value="1"/>
</dbReference>
<dbReference type="Pfam" id="PF02557">
    <property type="entry name" value="VanY"/>
    <property type="match status" value="1"/>
</dbReference>
<accession>A0A368XUE0</accession>
<dbReference type="PANTHER" id="PTHR34385">
    <property type="entry name" value="D-ALANYL-D-ALANINE CARBOXYPEPTIDASE"/>
    <property type="match status" value="1"/>
</dbReference>
<keyword evidence="2" id="KW-0645">Protease</keyword>
<keyword evidence="2" id="KW-0378">Hydrolase</keyword>
<gene>
    <name evidence="2" type="ORF">DFR57_10732</name>
</gene>
<protein>
    <submittedName>
        <fullName evidence="2">D-Ala-D-Ala carboxypeptidase</fullName>
    </submittedName>
</protein>
<dbReference type="InterPro" id="IPR058193">
    <property type="entry name" value="VanY/YodJ_core_dom"/>
</dbReference>
<dbReference type="EMBL" id="QPJJ01000007">
    <property type="protein sequence ID" value="RCW69644.1"/>
    <property type="molecule type" value="Genomic_DNA"/>
</dbReference>
<feature type="domain" description="D-alanyl-D-alanine carboxypeptidase-like core" evidence="1">
    <location>
        <begin position="118"/>
        <end position="247"/>
    </location>
</feature>
<dbReference type="InterPro" id="IPR009045">
    <property type="entry name" value="Zn_M74/Hedgehog-like"/>
</dbReference>
<evidence type="ECO:0000313" key="2">
    <source>
        <dbReference type="EMBL" id="RCW69644.1"/>
    </source>
</evidence>
<dbReference type="InterPro" id="IPR052179">
    <property type="entry name" value="DD-CPase-like"/>
</dbReference>
<dbReference type="Proteomes" id="UP000252585">
    <property type="component" value="Unassembled WGS sequence"/>
</dbReference>
<keyword evidence="3" id="KW-1185">Reference proteome</keyword>
<dbReference type="CDD" id="cd14852">
    <property type="entry name" value="LD-carboxypeptidase"/>
    <property type="match status" value="1"/>
</dbReference>
<reference evidence="2 3" key="1">
    <citation type="submission" date="2018-07" db="EMBL/GenBank/DDBJ databases">
        <title>Genomic Encyclopedia of Type Strains, Phase IV (KMG-IV): sequencing the most valuable type-strain genomes for metagenomic binning, comparative biology and taxonomic classification.</title>
        <authorList>
            <person name="Goeker M."/>
        </authorList>
    </citation>
    <scope>NUCLEOTIDE SEQUENCE [LARGE SCALE GENOMIC DNA]</scope>
    <source>
        <strain evidence="2 3">DSM 27696</strain>
    </source>
</reference>